<evidence type="ECO:0000313" key="2">
    <source>
        <dbReference type="EMBL" id="QHU35458.1"/>
    </source>
</evidence>
<sequence length="473" mass="50393">MAVCWDVVGNPTCKYNFTRNQKLAVFQPSIDDRDNSPVTPPRFSNRTDGDIDYHAEVWGDFVSQNLSCPGEDWNQSSANSGCPAGYSGESGSTINTRSVGGAGLVLCSRSVCTKDITLHKDPGIQNCCMNVPFDKASIDGGCYIDPAHPDLQWYQDYSHPTTPCNKVYENYCSNPDNILNQDPKSLCALWCNSSVVNRGTCDAILQSACVGDTMLTNKACEVFCEREGDDAKTNANVNCDLARIDACTNLGAAGAIASGTKCGCYLYGLKDANGHTIYQNLFQDLQDRLNGIPASFKPECFYRDCVTAPPGYRSAGIKNAKCPNLCIQSVTINNDGTINGNVVIDQKMSGCAGVSVKKCVNGKVPSADGSQCVDPGDVKPAKLTCPSNMIPTSDGTGCIKPDSPQNVICPTGWKVNDTKTGCIKIPTACPKGQVMNKDGVCVSDSSKRVEIAIAIVALIAVAVAIAMAMARKK</sequence>
<accession>A0A6C0LZJ2</accession>
<protein>
    <submittedName>
        <fullName evidence="2">Uncharacterized protein</fullName>
    </submittedName>
</protein>
<reference evidence="2" key="1">
    <citation type="journal article" date="2020" name="Nature">
        <title>Giant virus diversity and host interactions through global metagenomics.</title>
        <authorList>
            <person name="Schulz F."/>
            <person name="Roux S."/>
            <person name="Paez-Espino D."/>
            <person name="Jungbluth S."/>
            <person name="Walsh D.A."/>
            <person name="Denef V.J."/>
            <person name="McMahon K.D."/>
            <person name="Konstantinidis K.T."/>
            <person name="Eloe-Fadrosh E.A."/>
            <person name="Kyrpides N.C."/>
            <person name="Woyke T."/>
        </authorList>
    </citation>
    <scope>NUCLEOTIDE SEQUENCE</scope>
    <source>
        <strain evidence="2">GVMAG-S-1029409-49</strain>
    </source>
</reference>
<name>A0A6C0LZJ2_9ZZZZ</name>
<dbReference type="EMBL" id="MN740609">
    <property type="protein sequence ID" value="QHU35458.1"/>
    <property type="molecule type" value="Genomic_DNA"/>
</dbReference>
<evidence type="ECO:0000256" key="1">
    <source>
        <dbReference type="SAM" id="Phobius"/>
    </source>
</evidence>
<keyword evidence="1" id="KW-1133">Transmembrane helix</keyword>
<keyword evidence="1" id="KW-0472">Membrane</keyword>
<organism evidence="2">
    <name type="scientific">viral metagenome</name>
    <dbReference type="NCBI Taxonomy" id="1070528"/>
    <lineage>
        <taxon>unclassified sequences</taxon>
        <taxon>metagenomes</taxon>
        <taxon>organismal metagenomes</taxon>
    </lineage>
</organism>
<dbReference type="AlphaFoldDB" id="A0A6C0LZJ2"/>
<keyword evidence="1" id="KW-0812">Transmembrane</keyword>
<feature type="transmembrane region" description="Helical" evidence="1">
    <location>
        <begin position="451"/>
        <end position="470"/>
    </location>
</feature>
<proteinExistence type="predicted"/>